<name>A0A1B6PKF0_SORBI</name>
<feature type="region of interest" description="Disordered" evidence="3">
    <location>
        <begin position="1"/>
        <end position="117"/>
    </location>
</feature>
<keyword evidence="2" id="KW-0560">Oxidoreductase</keyword>
<dbReference type="PANTHER" id="PTHR11748:SF111">
    <property type="entry name" value="D-LACTATE DEHYDROGENASE, MITOCHONDRIAL-RELATED"/>
    <property type="match status" value="1"/>
</dbReference>
<evidence type="ECO:0000256" key="3">
    <source>
        <dbReference type="SAM" id="MobiDB-lite"/>
    </source>
</evidence>
<dbReference type="EMBL" id="CM000765">
    <property type="protein sequence ID" value="KXG26144.1"/>
    <property type="molecule type" value="Genomic_DNA"/>
</dbReference>
<dbReference type="Pfam" id="PF02913">
    <property type="entry name" value="FAD-oxidase_C"/>
    <property type="match status" value="1"/>
</dbReference>
<dbReference type="GO" id="GO:0050660">
    <property type="term" value="F:flavin adenine dinucleotide binding"/>
    <property type="evidence" value="ECO:0007669"/>
    <property type="project" value="InterPro"/>
</dbReference>
<accession>A0A1B6PKF0</accession>
<dbReference type="Proteomes" id="UP000000768">
    <property type="component" value="Chromosome 6"/>
</dbReference>
<evidence type="ECO:0000259" key="4">
    <source>
        <dbReference type="Pfam" id="PF02913"/>
    </source>
</evidence>
<dbReference type="InterPro" id="IPR004113">
    <property type="entry name" value="FAD-bd_oxidored_4_C"/>
</dbReference>
<feature type="compositionally biased region" description="Polar residues" evidence="3">
    <location>
        <begin position="32"/>
        <end position="62"/>
    </location>
</feature>
<dbReference type="eggNOG" id="KOG1231">
    <property type="taxonomic scope" value="Eukaryota"/>
</dbReference>
<reference evidence="5 6" key="1">
    <citation type="journal article" date="2009" name="Nature">
        <title>The Sorghum bicolor genome and the diversification of grasses.</title>
        <authorList>
            <person name="Paterson A.H."/>
            <person name="Bowers J.E."/>
            <person name="Bruggmann R."/>
            <person name="Dubchak I."/>
            <person name="Grimwood J."/>
            <person name="Gundlach H."/>
            <person name="Haberer G."/>
            <person name="Hellsten U."/>
            <person name="Mitros T."/>
            <person name="Poliakov A."/>
            <person name="Schmutz J."/>
            <person name="Spannagl M."/>
            <person name="Tang H."/>
            <person name="Wang X."/>
            <person name="Wicker T."/>
            <person name="Bharti A.K."/>
            <person name="Chapman J."/>
            <person name="Feltus F.A."/>
            <person name="Gowik U."/>
            <person name="Grigoriev I.V."/>
            <person name="Lyons E."/>
            <person name="Maher C.A."/>
            <person name="Martis M."/>
            <person name="Narechania A."/>
            <person name="Otillar R.P."/>
            <person name="Penning B.W."/>
            <person name="Salamov A.A."/>
            <person name="Wang Y."/>
            <person name="Zhang L."/>
            <person name="Carpita N.C."/>
            <person name="Freeling M."/>
            <person name="Gingle A.R."/>
            <person name="Hash C.T."/>
            <person name="Keller B."/>
            <person name="Klein P."/>
            <person name="Kresovich S."/>
            <person name="McCann M.C."/>
            <person name="Ming R."/>
            <person name="Peterson D.G."/>
            <person name="Mehboob-ur-Rahman"/>
            <person name="Ware D."/>
            <person name="Westhoff P."/>
            <person name="Mayer K.F."/>
            <person name="Messing J."/>
            <person name="Rokhsar D.S."/>
        </authorList>
    </citation>
    <scope>NUCLEOTIDE SEQUENCE [LARGE SCALE GENOMIC DNA]</scope>
    <source>
        <strain evidence="6">cv. BTx623</strain>
    </source>
</reference>
<evidence type="ECO:0000313" key="5">
    <source>
        <dbReference type="EMBL" id="KXG26144.1"/>
    </source>
</evidence>
<dbReference type="GO" id="GO:0016491">
    <property type="term" value="F:oxidoreductase activity"/>
    <property type="evidence" value="ECO:0007669"/>
    <property type="project" value="UniProtKB-KW"/>
</dbReference>
<dbReference type="STRING" id="4558.A0A1B6PKF0"/>
<dbReference type="Gramene" id="KXG26144">
    <property type="protein sequence ID" value="KXG26144"/>
    <property type="gene ID" value="SORBI_3006G056800"/>
</dbReference>
<feature type="compositionally biased region" description="Low complexity" evidence="3">
    <location>
        <begin position="104"/>
        <end position="117"/>
    </location>
</feature>
<proteinExistence type="predicted"/>
<sequence length="242" mass="25938">MGDRKARGRFVPSFTDERIEIARQPSPIRAPASSSTQSARLLLDESSSSARLLLDESSTQSPHAERPPPSSSTNPPRRSLPDPPRRILLGARLLDESSTPPPRSSSTQSPLSSSSAPRSQILLGARLLDDSSSAPRSQILLDESSTQSQPDAADVAIATMLSGIQVSRVELLDEVQIKAINMANGKNLPEVPTLMFEFIGTDPARESHRYLLLIRIPLGGGAYACILPVAQLDVATADPGSW</sequence>
<evidence type="ECO:0000313" key="6">
    <source>
        <dbReference type="Proteomes" id="UP000000768"/>
    </source>
</evidence>
<dbReference type="PANTHER" id="PTHR11748">
    <property type="entry name" value="D-LACTATE DEHYDROGENASE"/>
    <property type="match status" value="1"/>
</dbReference>
<organism evidence="5 6">
    <name type="scientific">Sorghum bicolor</name>
    <name type="common">Sorghum</name>
    <name type="synonym">Sorghum vulgare</name>
    <dbReference type="NCBI Taxonomy" id="4558"/>
    <lineage>
        <taxon>Eukaryota</taxon>
        <taxon>Viridiplantae</taxon>
        <taxon>Streptophyta</taxon>
        <taxon>Embryophyta</taxon>
        <taxon>Tracheophyta</taxon>
        <taxon>Spermatophyta</taxon>
        <taxon>Magnoliopsida</taxon>
        <taxon>Liliopsida</taxon>
        <taxon>Poales</taxon>
        <taxon>Poaceae</taxon>
        <taxon>PACMAD clade</taxon>
        <taxon>Panicoideae</taxon>
        <taxon>Andropogonodae</taxon>
        <taxon>Andropogoneae</taxon>
        <taxon>Sorghinae</taxon>
        <taxon>Sorghum</taxon>
    </lineage>
</organism>
<dbReference type="InParanoid" id="A0A1B6PKF0"/>
<evidence type="ECO:0000256" key="1">
    <source>
        <dbReference type="ARBA" id="ARBA00001974"/>
    </source>
</evidence>
<protein>
    <recommendedName>
        <fullName evidence="4">FAD-binding oxidoreductase/transferase type 4 C-terminal domain-containing protein</fullName>
    </recommendedName>
</protein>
<keyword evidence="6" id="KW-1185">Reference proteome</keyword>
<reference evidence="6" key="2">
    <citation type="journal article" date="2018" name="Plant J.">
        <title>The Sorghum bicolor reference genome: improved assembly, gene annotations, a transcriptome atlas, and signatures of genome organization.</title>
        <authorList>
            <person name="McCormick R.F."/>
            <person name="Truong S.K."/>
            <person name="Sreedasyam A."/>
            <person name="Jenkins J."/>
            <person name="Shu S."/>
            <person name="Sims D."/>
            <person name="Kennedy M."/>
            <person name="Amirebrahimi M."/>
            <person name="Weers B.D."/>
            <person name="McKinley B."/>
            <person name="Mattison A."/>
            <person name="Morishige D.T."/>
            <person name="Grimwood J."/>
            <person name="Schmutz J."/>
            <person name="Mullet J.E."/>
        </authorList>
    </citation>
    <scope>NUCLEOTIDE SEQUENCE [LARGE SCALE GENOMIC DNA]</scope>
    <source>
        <strain evidence="6">cv. BTx623</strain>
    </source>
</reference>
<gene>
    <name evidence="5" type="ORF">SORBI_3006G056800</name>
</gene>
<dbReference type="AlphaFoldDB" id="A0A1B6PKF0"/>
<evidence type="ECO:0000256" key="2">
    <source>
        <dbReference type="ARBA" id="ARBA00023002"/>
    </source>
</evidence>
<comment type="cofactor">
    <cofactor evidence="1">
        <name>FAD</name>
        <dbReference type="ChEBI" id="CHEBI:57692"/>
    </cofactor>
</comment>
<feature type="domain" description="FAD-binding oxidoreductase/transferase type 4 C-terminal" evidence="4">
    <location>
        <begin position="151"/>
        <end position="215"/>
    </location>
</feature>